<sequence length="239" mass="27066">MRVQSHFMFLLVLVLFSVAGVWRLSSLPDLQVFGEIKSQAMISEKVVALTFDDGPTPDKTNQILQILAAEEVPATFFLIGQEVQQHPQLVRQILAAGHQVGNHSFSHQRMIFKSPAFVAGEIEQTDKLLRDSGVDGVIYFRPPYGKKLLVLPWYLMKHHRVSVTWDVAPENFPKIAKDPQALVDYTVQQTKPGSIILLHVMYDSRQATMQAVPQIIRQLKAQGYRFVTVHELLKLEQAP</sequence>
<protein>
    <submittedName>
        <fullName evidence="2">Polysaccharide deacetylase family protein</fullName>
    </submittedName>
</protein>
<name>A0ABV6BB23_9GAMM</name>
<comment type="caution">
    <text evidence="2">The sequence shown here is derived from an EMBL/GenBank/DDBJ whole genome shotgun (WGS) entry which is preliminary data.</text>
</comment>
<evidence type="ECO:0000313" key="3">
    <source>
        <dbReference type="Proteomes" id="UP001589813"/>
    </source>
</evidence>
<evidence type="ECO:0000313" key="2">
    <source>
        <dbReference type="EMBL" id="MFC0048078.1"/>
    </source>
</evidence>
<dbReference type="PANTHER" id="PTHR10587">
    <property type="entry name" value="GLYCOSYL TRANSFERASE-RELATED"/>
    <property type="match status" value="1"/>
</dbReference>
<dbReference type="InterPro" id="IPR050248">
    <property type="entry name" value="Polysacc_deacetylase_ArnD"/>
</dbReference>
<keyword evidence="3" id="KW-1185">Reference proteome</keyword>
<dbReference type="EMBL" id="JBHLXP010000001">
    <property type="protein sequence ID" value="MFC0048078.1"/>
    <property type="molecule type" value="Genomic_DNA"/>
</dbReference>
<dbReference type="Pfam" id="PF01522">
    <property type="entry name" value="Polysacc_deac_1"/>
    <property type="match status" value="1"/>
</dbReference>
<dbReference type="Proteomes" id="UP001589813">
    <property type="component" value="Unassembled WGS sequence"/>
</dbReference>
<reference evidence="2 3" key="1">
    <citation type="submission" date="2024-09" db="EMBL/GenBank/DDBJ databases">
        <authorList>
            <person name="Sun Q."/>
            <person name="Mori K."/>
        </authorList>
    </citation>
    <scope>NUCLEOTIDE SEQUENCE [LARGE SCALE GENOMIC DNA]</scope>
    <source>
        <strain evidence="2 3">KCTC 23315</strain>
    </source>
</reference>
<dbReference type="PROSITE" id="PS51677">
    <property type="entry name" value="NODB"/>
    <property type="match status" value="1"/>
</dbReference>
<dbReference type="Gene3D" id="3.20.20.370">
    <property type="entry name" value="Glycoside hydrolase/deacetylase"/>
    <property type="match status" value="1"/>
</dbReference>
<gene>
    <name evidence="2" type="ORF">ACFFJP_07225</name>
</gene>
<dbReference type="SUPFAM" id="SSF88713">
    <property type="entry name" value="Glycoside hydrolase/deacetylase"/>
    <property type="match status" value="1"/>
</dbReference>
<dbReference type="InterPro" id="IPR002509">
    <property type="entry name" value="NODB_dom"/>
</dbReference>
<dbReference type="CDD" id="cd10956">
    <property type="entry name" value="CE4_BH1302_like"/>
    <property type="match status" value="1"/>
</dbReference>
<evidence type="ECO:0000259" key="1">
    <source>
        <dbReference type="PROSITE" id="PS51677"/>
    </source>
</evidence>
<proteinExistence type="predicted"/>
<feature type="domain" description="NodB homology" evidence="1">
    <location>
        <begin position="45"/>
        <end position="227"/>
    </location>
</feature>
<dbReference type="RefSeq" id="WP_377241931.1">
    <property type="nucleotide sequence ID" value="NZ_JBHLXP010000001.1"/>
</dbReference>
<dbReference type="PANTHER" id="PTHR10587:SF125">
    <property type="entry name" value="POLYSACCHARIDE DEACETYLASE YHEN-RELATED"/>
    <property type="match status" value="1"/>
</dbReference>
<dbReference type="InterPro" id="IPR011330">
    <property type="entry name" value="Glyco_hydro/deAcase_b/a-brl"/>
</dbReference>
<organism evidence="2 3">
    <name type="scientific">Rheinheimera tilapiae</name>
    <dbReference type="NCBI Taxonomy" id="875043"/>
    <lineage>
        <taxon>Bacteria</taxon>
        <taxon>Pseudomonadati</taxon>
        <taxon>Pseudomonadota</taxon>
        <taxon>Gammaproteobacteria</taxon>
        <taxon>Chromatiales</taxon>
        <taxon>Chromatiaceae</taxon>
        <taxon>Rheinheimera</taxon>
    </lineage>
</organism>
<accession>A0ABV6BB23</accession>